<dbReference type="EnsemblMetazoa" id="PPAI000486-RA">
    <property type="protein sequence ID" value="PPAI000486-PA"/>
    <property type="gene ID" value="PPAI000486"/>
</dbReference>
<evidence type="ECO:0000313" key="4">
    <source>
        <dbReference type="Proteomes" id="UP000092462"/>
    </source>
</evidence>
<feature type="compositionally biased region" description="Polar residues" evidence="1">
    <location>
        <begin position="53"/>
        <end position="71"/>
    </location>
</feature>
<reference evidence="3" key="1">
    <citation type="submission" date="2022-08" db="UniProtKB">
        <authorList>
            <consortium name="EnsemblMetazoa"/>
        </authorList>
    </citation>
    <scope>IDENTIFICATION</scope>
    <source>
        <strain evidence="3">Israel</strain>
    </source>
</reference>
<dbReference type="Pfam" id="PF00567">
    <property type="entry name" value="TUDOR"/>
    <property type="match status" value="2"/>
</dbReference>
<keyword evidence="4" id="KW-1185">Reference proteome</keyword>
<feature type="compositionally biased region" description="Basic and acidic residues" evidence="1">
    <location>
        <begin position="38"/>
        <end position="50"/>
    </location>
</feature>
<dbReference type="VEuPathDB" id="VectorBase:PPAPM1_006833"/>
<evidence type="ECO:0000259" key="2">
    <source>
        <dbReference type="PROSITE" id="PS50304"/>
    </source>
</evidence>
<name>A0A1B0CZG4_PHLPP</name>
<feature type="domain" description="Tudor" evidence="2">
    <location>
        <begin position="148"/>
        <end position="211"/>
    </location>
</feature>
<dbReference type="EMBL" id="AJVK01020768">
    <property type="status" value="NOT_ANNOTATED_CDS"/>
    <property type="molecule type" value="Genomic_DNA"/>
</dbReference>
<protein>
    <recommendedName>
        <fullName evidence="2">Tudor domain-containing protein</fullName>
    </recommendedName>
</protein>
<dbReference type="AlphaFoldDB" id="A0A1B0CZG4"/>
<dbReference type="EMBL" id="AJVK01020769">
    <property type="status" value="NOT_ANNOTATED_CDS"/>
    <property type="molecule type" value="Genomic_DNA"/>
</dbReference>
<dbReference type="SMART" id="SM00333">
    <property type="entry name" value="TUDOR"/>
    <property type="match status" value="2"/>
</dbReference>
<dbReference type="InterPro" id="IPR035437">
    <property type="entry name" value="SNase_OB-fold_sf"/>
</dbReference>
<evidence type="ECO:0000313" key="3">
    <source>
        <dbReference type="EnsemblMetazoa" id="PPAI000486-PA"/>
    </source>
</evidence>
<feature type="region of interest" description="Disordered" evidence="1">
    <location>
        <begin position="26"/>
        <end position="76"/>
    </location>
</feature>
<dbReference type="PANTHER" id="PTHR22948:SF76">
    <property type="entry name" value="FI20010P1-RELATED"/>
    <property type="match status" value="1"/>
</dbReference>
<organism evidence="3 4">
    <name type="scientific">Phlebotomus papatasi</name>
    <name type="common">Sandfly</name>
    <dbReference type="NCBI Taxonomy" id="29031"/>
    <lineage>
        <taxon>Eukaryota</taxon>
        <taxon>Metazoa</taxon>
        <taxon>Ecdysozoa</taxon>
        <taxon>Arthropoda</taxon>
        <taxon>Hexapoda</taxon>
        <taxon>Insecta</taxon>
        <taxon>Pterygota</taxon>
        <taxon>Neoptera</taxon>
        <taxon>Endopterygota</taxon>
        <taxon>Diptera</taxon>
        <taxon>Nematocera</taxon>
        <taxon>Psychodoidea</taxon>
        <taxon>Psychodidae</taxon>
        <taxon>Phlebotomus</taxon>
        <taxon>Phlebotomus</taxon>
    </lineage>
</organism>
<dbReference type="Proteomes" id="UP000092462">
    <property type="component" value="Unassembled WGS sequence"/>
</dbReference>
<accession>A0A1B0CZG4</accession>
<feature type="domain" description="Tudor" evidence="2">
    <location>
        <begin position="351"/>
        <end position="414"/>
    </location>
</feature>
<dbReference type="Gene3D" id="2.40.50.90">
    <property type="match status" value="1"/>
</dbReference>
<dbReference type="PANTHER" id="PTHR22948">
    <property type="entry name" value="TUDOR DOMAIN CONTAINING PROTEIN"/>
    <property type="match status" value="1"/>
</dbReference>
<sequence length="473" mass="54359">MKLVKPSILRLIFFRKLVPFEESTFEQNPPMDLMNGNHVEEKQERNEVKASPRPSTSAITNGMSPSASENITPERRSVALPETISLNLLDIPREDFPPNESLICILHYPDSNKASQMFIHGQASSATMKKIHTKAKEFAAILPPIKQPPELGKIYLAPFDVDPDDDSWYRVVAKSYDPESELVVVAYIDFGNASEVKWNRLREFPIQMANIPRVTFRVVLKGVPCFGNKEEDKFYKQELTCKLLKMKYEGEPKRIDTEVMLYDTESKVCINEYFNRNEALKKLEHFKPVQYNLDCVPMKQFTVLENVDIAIQYDETLDKGFIYFVLTSDYTAISEIEKKATEVGEATQPYKPQKGELCIAKFAYGNDEPTWYRVVIEKKVEDEYAYFVYFVDYGNVGKVEGKDIREIVQDLIVECPLICASIDGGNEPWTKERAAKFRKIAAKSMNILKAQRIEFKKDKDDYVVSLPEIVNQL</sequence>
<dbReference type="Gene3D" id="2.30.30.140">
    <property type="match status" value="2"/>
</dbReference>
<dbReference type="SUPFAM" id="SSF63748">
    <property type="entry name" value="Tudor/PWWP/MBT"/>
    <property type="match status" value="2"/>
</dbReference>
<dbReference type="PROSITE" id="PS50304">
    <property type="entry name" value="TUDOR"/>
    <property type="match status" value="2"/>
</dbReference>
<dbReference type="InterPro" id="IPR002999">
    <property type="entry name" value="Tudor"/>
</dbReference>
<dbReference type="GO" id="GO:0005737">
    <property type="term" value="C:cytoplasm"/>
    <property type="evidence" value="ECO:0007669"/>
    <property type="project" value="UniProtKB-ARBA"/>
</dbReference>
<evidence type="ECO:0000256" key="1">
    <source>
        <dbReference type="SAM" id="MobiDB-lite"/>
    </source>
</evidence>
<dbReference type="InterPro" id="IPR050621">
    <property type="entry name" value="Tudor_domain_containing"/>
</dbReference>
<dbReference type="VEuPathDB" id="VectorBase:PPAI000486"/>
<proteinExistence type="predicted"/>